<evidence type="ECO:0000313" key="2">
    <source>
        <dbReference type="EMBL" id="EGT36490.1"/>
    </source>
</evidence>
<name>G0MM16_CAEBE</name>
<reference evidence="3" key="1">
    <citation type="submission" date="2011-07" db="EMBL/GenBank/DDBJ databases">
        <authorList>
            <consortium name="Caenorhabditis brenneri Sequencing and Analysis Consortium"/>
            <person name="Wilson R.K."/>
        </authorList>
    </citation>
    <scope>NUCLEOTIDE SEQUENCE [LARGE SCALE GENOMIC DNA]</scope>
    <source>
        <strain evidence="3">PB2801</strain>
    </source>
</reference>
<dbReference type="Proteomes" id="UP000008068">
    <property type="component" value="Unassembled WGS sequence"/>
</dbReference>
<dbReference type="InParanoid" id="G0MM16"/>
<evidence type="ECO:0000256" key="1">
    <source>
        <dbReference type="SAM" id="MobiDB-lite"/>
    </source>
</evidence>
<proteinExistence type="predicted"/>
<dbReference type="AlphaFoldDB" id="G0MM16"/>
<gene>
    <name evidence="2" type="ORF">CAEBREN_02962</name>
</gene>
<accession>G0MM16</accession>
<protein>
    <submittedName>
        <fullName evidence="2">Uncharacterized protein</fullName>
    </submittedName>
</protein>
<dbReference type="EMBL" id="GL379801">
    <property type="protein sequence ID" value="EGT36490.1"/>
    <property type="molecule type" value="Genomic_DNA"/>
</dbReference>
<sequence>MFPSPPSLTKTERLARKVRIPRWEYWTPGSARRRLDFDESLTVVTSSQSSPDLVPALEGDLLGTISWVEMTPTMVVMQQEEEPESVISEAEDDAEDKTGSDEDNYLDGDDTEDSDDDGDDLDSEAPNVVHHLEEHYDLRPRRNNEWFGMSDEDRNANQELVNGILEESNRDEKVSGAAHSLLQRVSETFVTTVFKDSWERRSDDTVRKGDVTTAAKLGEKRKRMGSEVEQLDRKKH</sequence>
<organism evidence="3">
    <name type="scientific">Caenorhabditis brenneri</name>
    <name type="common">Nematode worm</name>
    <dbReference type="NCBI Taxonomy" id="135651"/>
    <lineage>
        <taxon>Eukaryota</taxon>
        <taxon>Metazoa</taxon>
        <taxon>Ecdysozoa</taxon>
        <taxon>Nematoda</taxon>
        <taxon>Chromadorea</taxon>
        <taxon>Rhabditida</taxon>
        <taxon>Rhabditina</taxon>
        <taxon>Rhabditomorpha</taxon>
        <taxon>Rhabditoidea</taxon>
        <taxon>Rhabditidae</taxon>
        <taxon>Peloderinae</taxon>
        <taxon>Caenorhabditis</taxon>
    </lineage>
</organism>
<feature type="region of interest" description="Disordered" evidence="1">
    <location>
        <begin position="215"/>
        <end position="236"/>
    </location>
</feature>
<feature type="compositionally biased region" description="Acidic residues" evidence="1">
    <location>
        <begin position="79"/>
        <end position="123"/>
    </location>
</feature>
<dbReference type="HOGENOM" id="CLU_1176333_0_0_1"/>
<feature type="compositionally biased region" description="Basic and acidic residues" evidence="1">
    <location>
        <begin position="224"/>
        <end position="236"/>
    </location>
</feature>
<keyword evidence="3" id="KW-1185">Reference proteome</keyword>
<evidence type="ECO:0000313" key="3">
    <source>
        <dbReference type="Proteomes" id="UP000008068"/>
    </source>
</evidence>
<feature type="region of interest" description="Disordered" evidence="1">
    <location>
        <begin position="78"/>
        <end position="124"/>
    </location>
</feature>